<gene>
    <name evidence="1" type="ORF">ZOSMA_85G00440</name>
</gene>
<dbReference type="SUPFAM" id="SSF52047">
    <property type="entry name" value="RNI-like"/>
    <property type="match status" value="1"/>
</dbReference>
<organism evidence="1 2">
    <name type="scientific">Zostera marina</name>
    <name type="common">Eelgrass</name>
    <dbReference type="NCBI Taxonomy" id="29655"/>
    <lineage>
        <taxon>Eukaryota</taxon>
        <taxon>Viridiplantae</taxon>
        <taxon>Streptophyta</taxon>
        <taxon>Embryophyta</taxon>
        <taxon>Tracheophyta</taxon>
        <taxon>Spermatophyta</taxon>
        <taxon>Magnoliopsida</taxon>
        <taxon>Liliopsida</taxon>
        <taxon>Zosteraceae</taxon>
        <taxon>Zostera</taxon>
    </lineage>
</organism>
<protein>
    <submittedName>
        <fullName evidence="1">Putative F-box/LRR-repeat protein</fullName>
    </submittedName>
</protein>
<evidence type="ECO:0000313" key="1">
    <source>
        <dbReference type="EMBL" id="KMZ57480.1"/>
    </source>
</evidence>
<dbReference type="SMART" id="SM00367">
    <property type="entry name" value="LRR_CC"/>
    <property type="match status" value="4"/>
</dbReference>
<accession>A0A0K9NNB5</accession>
<evidence type="ECO:0000313" key="2">
    <source>
        <dbReference type="Proteomes" id="UP000036987"/>
    </source>
</evidence>
<dbReference type="EMBL" id="LFYR01002060">
    <property type="protein sequence ID" value="KMZ57480.1"/>
    <property type="molecule type" value="Genomic_DNA"/>
</dbReference>
<dbReference type="SUPFAM" id="SSF81383">
    <property type="entry name" value="F-box domain"/>
    <property type="match status" value="1"/>
</dbReference>
<dbReference type="InterPro" id="IPR032675">
    <property type="entry name" value="LRR_dom_sf"/>
</dbReference>
<dbReference type="Gene3D" id="3.80.10.10">
    <property type="entry name" value="Ribonuclease Inhibitor"/>
    <property type="match status" value="2"/>
</dbReference>
<dbReference type="AlphaFoldDB" id="A0A0K9NNB5"/>
<dbReference type="STRING" id="29655.A0A0K9NNB5"/>
<dbReference type="GO" id="GO:0019005">
    <property type="term" value="C:SCF ubiquitin ligase complex"/>
    <property type="evidence" value="ECO:0000318"/>
    <property type="project" value="GO_Central"/>
</dbReference>
<dbReference type="InterPro" id="IPR006553">
    <property type="entry name" value="Leu-rich_rpt_Cys-con_subtyp"/>
</dbReference>
<comment type="caution">
    <text evidence="1">The sequence shown here is derived from an EMBL/GenBank/DDBJ whole genome shotgun (WGS) entry which is preliminary data.</text>
</comment>
<dbReference type="GO" id="GO:0031146">
    <property type="term" value="P:SCF-dependent proteasomal ubiquitin-dependent protein catabolic process"/>
    <property type="evidence" value="ECO:0000318"/>
    <property type="project" value="GO_Central"/>
</dbReference>
<dbReference type="OMA" id="FSDHRMD"/>
<reference evidence="2" key="1">
    <citation type="journal article" date="2016" name="Nature">
        <title>The genome of the seagrass Zostera marina reveals angiosperm adaptation to the sea.</title>
        <authorList>
            <person name="Olsen J.L."/>
            <person name="Rouze P."/>
            <person name="Verhelst B."/>
            <person name="Lin Y.-C."/>
            <person name="Bayer T."/>
            <person name="Collen J."/>
            <person name="Dattolo E."/>
            <person name="De Paoli E."/>
            <person name="Dittami S."/>
            <person name="Maumus F."/>
            <person name="Michel G."/>
            <person name="Kersting A."/>
            <person name="Lauritano C."/>
            <person name="Lohaus R."/>
            <person name="Toepel M."/>
            <person name="Tonon T."/>
            <person name="Vanneste K."/>
            <person name="Amirebrahimi M."/>
            <person name="Brakel J."/>
            <person name="Bostroem C."/>
            <person name="Chovatia M."/>
            <person name="Grimwood J."/>
            <person name="Jenkins J.W."/>
            <person name="Jueterbock A."/>
            <person name="Mraz A."/>
            <person name="Stam W.T."/>
            <person name="Tice H."/>
            <person name="Bornberg-Bauer E."/>
            <person name="Green P.J."/>
            <person name="Pearson G.A."/>
            <person name="Procaccini G."/>
            <person name="Duarte C.M."/>
            <person name="Schmutz J."/>
            <person name="Reusch T.B.H."/>
            <person name="Van de Peer Y."/>
        </authorList>
    </citation>
    <scope>NUCLEOTIDE SEQUENCE [LARGE SCALE GENOMIC DNA]</scope>
    <source>
        <strain evidence="2">cv. Finnish</strain>
    </source>
</reference>
<sequence>MASSEIHNPSSPVTVPNLTNLLSDEILLRILSSSPSSTLVSSSLVSKRLLQLSGHLRHTIVLLDWSSLPLLPSRFPNISNLNLIPASFPPPSLSSHILLSRSKLSIPVPCGAEFGKCFCLDQEAYDEGLKIVADAFPGLRRLSILAVASENAVLNLGEKCPILQELDLHNCSDSSLQNISAFSNLQILRLVATVEGVYSGSGITDIGLTILARGCKRLVKLELGGCEGSYAGVSAIGTCCSMLEELTISHHRMDAGWMAGLSCCENLKTLKFLGCRNIDLDPGSDEHLGSCPIVERLHLQRCQLRDKRSLRALFIICDKVRDILFQDCWGLTDDMFSITSFCRSVRFLSLHRCSRLTTEGLQSVVLSWNELQHLSVISCNKVKDSEVSSAMSNLFSILKELKWRPDSRSFLKASLRGTGMGKKGTKFFKKT</sequence>
<dbReference type="PANTHER" id="PTHR13318">
    <property type="entry name" value="PARTNER OF PAIRED, ISOFORM B-RELATED"/>
    <property type="match status" value="1"/>
</dbReference>
<dbReference type="InterPro" id="IPR036047">
    <property type="entry name" value="F-box-like_dom_sf"/>
</dbReference>
<keyword evidence="2" id="KW-1185">Reference proteome</keyword>
<dbReference type="OrthoDB" id="550575at2759"/>
<name>A0A0K9NNB5_ZOSMR</name>
<dbReference type="PANTHER" id="PTHR13318:SF74">
    <property type="entry name" value="OS02G0658500 PROTEIN"/>
    <property type="match status" value="1"/>
</dbReference>
<proteinExistence type="predicted"/>
<dbReference type="Proteomes" id="UP000036987">
    <property type="component" value="Unassembled WGS sequence"/>
</dbReference>